<name>A0A131YTU6_RHIAP</name>
<evidence type="ECO:0000256" key="1">
    <source>
        <dbReference type="SAM" id="SignalP"/>
    </source>
</evidence>
<dbReference type="Gene3D" id="2.10.80.10">
    <property type="entry name" value="Lipase, subunit A"/>
    <property type="match status" value="1"/>
</dbReference>
<organism evidence="2">
    <name type="scientific">Rhipicephalus appendiculatus</name>
    <name type="common">Brown ear tick</name>
    <dbReference type="NCBI Taxonomy" id="34631"/>
    <lineage>
        <taxon>Eukaryota</taxon>
        <taxon>Metazoa</taxon>
        <taxon>Ecdysozoa</taxon>
        <taxon>Arthropoda</taxon>
        <taxon>Chelicerata</taxon>
        <taxon>Arachnida</taxon>
        <taxon>Acari</taxon>
        <taxon>Parasitiformes</taxon>
        <taxon>Ixodida</taxon>
        <taxon>Ixodoidea</taxon>
        <taxon>Ixodidae</taxon>
        <taxon>Rhipicephalinae</taxon>
        <taxon>Rhipicephalus</taxon>
        <taxon>Rhipicephalus</taxon>
    </lineage>
</organism>
<keyword evidence="1" id="KW-0732">Signal</keyword>
<feature type="chain" id="PRO_5007285976" evidence="1">
    <location>
        <begin position="26"/>
        <end position="112"/>
    </location>
</feature>
<dbReference type="EMBL" id="GEDV01006602">
    <property type="protein sequence ID" value="JAP81955.1"/>
    <property type="molecule type" value="Transcribed_RNA"/>
</dbReference>
<proteinExistence type="predicted"/>
<sequence length="112" mass="12024">MCHLSSVAIFLTVAILFATSTVTKCSGTKGSDDDGIVWGPTGGNGCDSSQQCDEGMCCVNKNGHYDCELKAQIGQHCSQTGHFNTVYNKTCPCDSRFHCEVKSEYLSICAAR</sequence>
<evidence type="ECO:0000313" key="2">
    <source>
        <dbReference type="EMBL" id="JAP81955.1"/>
    </source>
</evidence>
<feature type="signal peptide" evidence="1">
    <location>
        <begin position="1"/>
        <end position="25"/>
    </location>
</feature>
<reference evidence="2" key="1">
    <citation type="journal article" date="2016" name="Ticks Tick Borne Dis.">
        <title>De novo assembly and annotation of the salivary gland transcriptome of Rhipicephalus appendiculatus male and female ticks during blood feeding.</title>
        <authorList>
            <person name="de Castro M.H."/>
            <person name="de Klerk D."/>
            <person name="Pienaar R."/>
            <person name="Latif A.A."/>
            <person name="Rees D.J."/>
            <person name="Mans B.J."/>
        </authorList>
    </citation>
    <scope>NUCLEOTIDE SEQUENCE</scope>
    <source>
        <tissue evidence="2">Salivary glands</tissue>
    </source>
</reference>
<accession>A0A131YTU6</accession>
<dbReference type="AlphaFoldDB" id="A0A131YTU6"/>
<protein>
    <submittedName>
        <fullName evidence="2">Ixodegrin B</fullName>
    </submittedName>
</protein>